<sequence length="90" mass="9551">MSDELPAIGNATAANAELSPAVLLSIIAGKPSPEVAARVRSVLEHAAIEAVYEDGPVGVDDPVLTLDFQHSFTRREVMMLLSELHSLELG</sequence>
<dbReference type="RefSeq" id="WP_085021778.1">
    <property type="nucleotide sequence ID" value="NZ_BMHD01000003.1"/>
</dbReference>
<evidence type="ECO:0000313" key="1">
    <source>
        <dbReference type="EMBL" id="ARJ07643.1"/>
    </source>
</evidence>
<reference evidence="1 2" key="1">
    <citation type="submission" date="2017-04" db="EMBL/GenBank/DDBJ databases">
        <authorList>
            <person name="Afonso C.L."/>
            <person name="Miller P.J."/>
            <person name="Scott M.A."/>
            <person name="Spackman E."/>
            <person name="Goraichik I."/>
            <person name="Dimitrov K.M."/>
            <person name="Suarez D.L."/>
            <person name="Swayne D.E."/>
        </authorList>
    </citation>
    <scope>NUCLEOTIDE SEQUENCE [LARGE SCALE GENOMIC DNA]</scope>
    <source>
        <strain evidence="2">XA(T)</strain>
        <plasmid evidence="2">Plasmid unnamed1</plasmid>
    </source>
</reference>
<organism evidence="1 2">
    <name type="scientific">Cnuibacter physcomitrellae</name>
    <dbReference type="NCBI Taxonomy" id="1619308"/>
    <lineage>
        <taxon>Bacteria</taxon>
        <taxon>Bacillati</taxon>
        <taxon>Actinomycetota</taxon>
        <taxon>Actinomycetes</taxon>
        <taxon>Micrococcales</taxon>
        <taxon>Microbacteriaceae</taxon>
        <taxon>Cnuibacter</taxon>
    </lineage>
</organism>
<dbReference type="EMBL" id="CP020716">
    <property type="protein sequence ID" value="ARJ07643.1"/>
    <property type="molecule type" value="Genomic_DNA"/>
</dbReference>
<evidence type="ECO:0000313" key="2">
    <source>
        <dbReference type="Proteomes" id="UP000192775"/>
    </source>
</evidence>
<protein>
    <submittedName>
        <fullName evidence="1">Uncharacterized protein</fullName>
    </submittedName>
</protein>
<gene>
    <name evidence="1" type="ORF">B5808_19895</name>
</gene>
<keyword evidence="1" id="KW-0614">Plasmid</keyword>
<dbReference type="Proteomes" id="UP000192775">
    <property type="component" value="Plasmid unnamed1"/>
</dbReference>
<accession>A0A1X9LR32</accession>
<geneLocation type="plasmid" evidence="1">
    <name>unnamed1</name>
</geneLocation>
<name>A0A1X9LR32_9MICO</name>
<keyword evidence="2" id="KW-1185">Reference proteome</keyword>
<dbReference type="KEGG" id="cphy:B5808_19895"/>
<proteinExistence type="predicted"/>
<dbReference type="AlphaFoldDB" id="A0A1X9LR32"/>